<dbReference type="Gene3D" id="1.10.1050.10">
    <property type="entry name" value="Ribosomal Protein S4 Delta 41, Chain A, domain 1"/>
    <property type="match status" value="1"/>
</dbReference>
<dbReference type="InterPro" id="IPR002942">
    <property type="entry name" value="S4_RNA-bd"/>
</dbReference>
<dbReference type="SUPFAM" id="SSF55174">
    <property type="entry name" value="Alpha-L RNA-binding motif"/>
    <property type="match status" value="1"/>
</dbReference>
<keyword evidence="3" id="KW-0496">Mitochondrion</keyword>
<gene>
    <name evidence="3" type="primary">ORF8</name>
</gene>
<feature type="domain" description="RNA-binding S4" evidence="2">
    <location>
        <begin position="299"/>
        <end position="366"/>
    </location>
</feature>
<dbReference type="EMBL" id="MH094141">
    <property type="protein sequence ID" value="AWP39917.1"/>
    <property type="molecule type" value="Genomic_DNA"/>
</dbReference>
<keyword evidence="1" id="KW-0694">RNA-binding</keyword>
<dbReference type="SMART" id="SM00363">
    <property type="entry name" value="S4"/>
    <property type="match status" value="1"/>
</dbReference>
<proteinExistence type="predicted"/>
<organism evidence="3">
    <name type="scientific">Clydonella sawyeri</name>
    <dbReference type="NCBI Taxonomy" id="2201168"/>
    <lineage>
        <taxon>Eukaryota</taxon>
        <taxon>Amoebozoa</taxon>
        <taxon>Discosea</taxon>
        <taxon>Flabellinia</taxon>
        <taxon>Vannellidae</taxon>
        <taxon>Clydonella</taxon>
    </lineage>
</organism>
<evidence type="ECO:0000313" key="3">
    <source>
        <dbReference type="EMBL" id="AWP39917.1"/>
    </source>
</evidence>
<evidence type="ECO:0000259" key="2">
    <source>
        <dbReference type="SMART" id="SM00363"/>
    </source>
</evidence>
<protein>
    <recommendedName>
        <fullName evidence="2">RNA-binding S4 domain-containing protein</fullName>
    </recommendedName>
</protein>
<evidence type="ECO:0000256" key="1">
    <source>
        <dbReference type="PROSITE-ProRule" id="PRU00182"/>
    </source>
</evidence>
<reference evidence="3" key="1">
    <citation type="journal article" date="2018" name="Protistology">
        <title>The complete mitochondrial genome of Clydonella sawyeri (Amoebozoa, Discosea, Vannellida).</title>
        <authorList>
            <person name="Bondarenko N."/>
            <person name="Glotova A."/>
            <person name="Kamyshatskaya O."/>
            <person name="Alexy S."/>
        </authorList>
    </citation>
    <scope>NUCLEOTIDE SEQUENCE</scope>
</reference>
<name>A0A2U9DQT7_9EUKA</name>
<accession>A0A2U9DQT7</accession>
<dbReference type="AlphaFoldDB" id="A0A2U9DQT7"/>
<sequence length="507" mass="62490">MIKINKYNKFHSRFIFFKKYLKNDPLNIFLKKNKYSNYQLFKNFKKVFKIVHKLAFKDAYTFDNDRFLALEELHLKTMTNYRFRFTYGRTMRNLNLKFERKHKYHYKTQKIKLKKYHRKRMPHFTEAKKRNAVVTFSPYEYFKRVFYSSFRRSCFIKRQKLYFNLNPLKGLSFFFIKNFYGKFNIFSNFDFCLLNKKYLIMLKDNLKKLKNKNNNFLDNHKKKSGYKEFLANKEIIQGWFFYSLNDYLKETDFSFKLRQLKFFRFFYGGISKNQLKKYCKRAFKYRYNSVLHFRKILESRLDVILLRLGLNNSILSVKQDILHGRILVNDKCITYYNFEVKDCDIVSFKEDFKDILRNRFFNNFLKKRKKLLKVGIKKDLDSDLKEKFVKFLKKNISYQSFYVNIKTLNKLKLNLFKKNLILRRSFRNPIKMFMTRKSTKFRVRKRIFNFFSYPKKRLCFNTPIPSFFEYNLRTLEFLFLKDAITLTTFSSFDCIDFSYIAGSYKYY</sequence>
<dbReference type="CDD" id="cd00165">
    <property type="entry name" value="S4"/>
    <property type="match status" value="1"/>
</dbReference>
<dbReference type="InterPro" id="IPR036986">
    <property type="entry name" value="S4_RNA-bd_sf"/>
</dbReference>
<dbReference type="GO" id="GO:0003723">
    <property type="term" value="F:RNA binding"/>
    <property type="evidence" value="ECO:0007669"/>
    <property type="project" value="UniProtKB-KW"/>
</dbReference>
<dbReference type="PROSITE" id="PS50889">
    <property type="entry name" value="S4"/>
    <property type="match status" value="1"/>
</dbReference>
<dbReference type="Pfam" id="PF01479">
    <property type="entry name" value="S4"/>
    <property type="match status" value="1"/>
</dbReference>
<dbReference type="Gene3D" id="3.10.290.10">
    <property type="entry name" value="RNA-binding S4 domain"/>
    <property type="match status" value="1"/>
</dbReference>
<geneLocation type="mitochondrion" evidence="3"/>